<dbReference type="InterPro" id="IPR012902">
    <property type="entry name" value="N_methyl_site"/>
</dbReference>
<keyword evidence="2" id="KW-0812">Transmembrane</keyword>
<accession>A0A645BQL9</accession>
<dbReference type="PANTHER" id="PTHR30093:SF2">
    <property type="entry name" value="TYPE II SECRETION SYSTEM PROTEIN H"/>
    <property type="match status" value="1"/>
</dbReference>
<gene>
    <name evidence="4" type="ORF">SDC9_114340</name>
</gene>
<evidence type="ECO:0000313" key="4">
    <source>
        <dbReference type="EMBL" id="MPM67418.1"/>
    </source>
</evidence>
<keyword evidence="2" id="KW-0472">Membrane</keyword>
<protein>
    <recommendedName>
        <fullName evidence="3">DUF1559 domain-containing protein</fullName>
    </recommendedName>
</protein>
<dbReference type="Pfam" id="PF07596">
    <property type="entry name" value="SBP_bac_10"/>
    <property type="match status" value="1"/>
</dbReference>
<evidence type="ECO:0000256" key="1">
    <source>
        <dbReference type="ARBA" id="ARBA00022481"/>
    </source>
</evidence>
<proteinExistence type="predicted"/>
<sequence length="264" mass="28489">MKGMEAGCGKARRGGKKRFTLIELLVVIAIIAILAAMLLPALSSARAAAKTAACTANLKQIGLAVHMYADDNNDWVVPGRTAQSVCWYQLLAPADGASYGISYDPKNMASVFSCPAESRDFGHYNSNKMLYTHYAVNSFVMGTAGMTSMNRDRMYKRSVFNSPEKVKLIGDNGWPAGYAFAYPYVLSYRHGAGDDRPMVSNAPDSTVWASDGGLCNLLMLPGQVSSSTMRQIAPTGLPGNSLYIYCDTDGTTRVCGPTFPNVQF</sequence>
<dbReference type="AlphaFoldDB" id="A0A645BQL9"/>
<dbReference type="SUPFAM" id="SSF54523">
    <property type="entry name" value="Pili subunits"/>
    <property type="match status" value="1"/>
</dbReference>
<dbReference type="GO" id="GO:0015628">
    <property type="term" value="P:protein secretion by the type II secretion system"/>
    <property type="evidence" value="ECO:0007669"/>
    <property type="project" value="InterPro"/>
</dbReference>
<keyword evidence="1" id="KW-0488">Methylation</keyword>
<dbReference type="InterPro" id="IPR045584">
    <property type="entry name" value="Pilin-like"/>
</dbReference>
<evidence type="ECO:0000256" key="2">
    <source>
        <dbReference type="SAM" id="Phobius"/>
    </source>
</evidence>
<dbReference type="PRINTS" id="PR00813">
    <property type="entry name" value="BCTERIALGSPG"/>
</dbReference>
<name>A0A645BQL9_9ZZZZ</name>
<evidence type="ECO:0000259" key="3">
    <source>
        <dbReference type="Pfam" id="PF07596"/>
    </source>
</evidence>
<dbReference type="InterPro" id="IPR000983">
    <property type="entry name" value="Bac_GSPG_pilin"/>
</dbReference>
<reference evidence="4" key="1">
    <citation type="submission" date="2019-08" db="EMBL/GenBank/DDBJ databases">
        <authorList>
            <person name="Kucharzyk K."/>
            <person name="Murdoch R.W."/>
            <person name="Higgins S."/>
            <person name="Loffler F."/>
        </authorList>
    </citation>
    <scope>NUCLEOTIDE SEQUENCE</scope>
</reference>
<dbReference type="PANTHER" id="PTHR30093">
    <property type="entry name" value="GENERAL SECRETION PATHWAY PROTEIN G"/>
    <property type="match status" value="1"/>
</dbReference>
<dbReference type="Gene3D" id="3.30.700.10">
    <property type="entry name" value="Glycoprotein, Type 4 Pilin"/>
    <property type="match status" value="1"/>
</dbReference>
<dbReference type="InterPro" id="IPR011453">
    <property type="entry name" value="DUF1559"/>
</dbReference>
<organism evidence="4">
    <name type="scientific">bioreactor metagenome</name>
    <dbReference type="NCBI Taxonomy" id="1076179"/>
    <lineage>
        <taxon>unclassified sequences</taxon>
        <taxon>metagenomes</taxon>
        <taxon>ecological metagenomes</taxon>
    </lineage>
</organism>
<comment type="caution">
    <text evidence="4">The sequence shown here is derived from an EMBL/GenBank/DDBJ whole genome shotgun (WGS) entry which is preliminary data.</text>
</comment>
<feature type="domain" description="DUF1559" evidence="3">
    <location>
        <begin position="44"/>
        <end position="73"/>
    </location>
</feature>
<feature type="transmembrane region" description="Helical" evidence="2">
    <location>
        <begin position="21"/>
        <end position="42"/>
    </location>
</feature>
<keyword evidence="2" id="KW-1133">Transmembrane helix</keyword>
<dbReference type="EMBL" id="VSSQ01021677">
    <property type="protein sequence ID" value="MPM67418.1"/>
    <property type="molecule type" value="Genomic_DNA"/>
</dbReference>
<dbReference type="GO" id="GO:0015627">
    <property type="term" value="C:type II protein secretion system complex"/>
    <property type="evidence" value="ECO:0007669"/>
    <property type="project" value="InterPro"/>
</dbReference>
<dbReference type="NCBIfam" id="TIGR02532">
    <property type="entry name" value="IV_pilin_GFxxxE"/>
    <property type="match status" value="1"/>
</dbReference>